<feature type="region of interest" description="Disordered" evidence="1">
    <location>
        <begin position="1"/>
        <end position="22"/>
    </location>
</feature>
<organism evidence="2 3">
    <name type="scientific">Cryomyces minteri</name>
    <dbReference type="NCBI Taxonomy" id="331657"/>
    <lineage>
        <taxon>Eukaryota</taxon>
        <taxon>Fungi</taxon>
        <taxon>Dikarya</taxon>
        <taxon>Ascomycota</taxon>
        <taxon>Pezizomycotina</taxon>
        <taxon>Dothideomycetes</taxon>
        <taxon>Dothideomycetes incertae sedis</taxon>
        <taxon>Cryomyces</taxon>
    </lineage>
</organism>
<gene>
    <name evidence="2" type="ORF">B0A49_07690</name>
</gene>
<dbReference type="EMBL" id="NAJN01001264">
    <property type="protein sequence ID" value="TKA64444.1"/>
    <property type="molecule type" value="Genomic_DNA"/>
</dbReference>
<evidence type="ECO:0000313" key="3">
    <source>
        <dbReference type="Proteomes" id="UP000308768"/>
    </source>
</evidence>
<protein>
    <submittedName>
        <fullName evidence="2">Uncharacterized protein</fullName>
    </submittedName>
</protein>
<comment type="caution">
    <text evidence="2">The sequence shown here is derived from an EMBL/GenBank/DDBJ whole genome shotgun (WGS) entry which is preliminary data.</text>
</comment>
<dbReference type="STRING" id="331657.A0A4U0WMJ0"/>
<name>A0A4U0WMJ0_9PEZI</name>
<proteinExistence type="predicted"/>
<dbReference type="AlphaFoldDB" id="A0A4U0WMJ0"/>
<keyword evidence="3" id="KW-1185">Reference proteome</keyword>
<feature type="region of interest" description="Disordered" evidence="1">
    <location>
        <begin position="486"/>
        <end position="511"/>
    </location>
</feature>
<sequence length="511" mass="55829">MAARNANARKKGTKTSARKEDVKMEITKTVTVTTTSEPASNFGVADRIYARSTSVWSPSQGIPVTSDDVAGHEFAGLSPDVCSRPTLNTKSSTITSAARLSSSSDETAMGSSASATRAGQTWKKVTKSSYVPTVTRAEMLTNGYRLVEIKPGENEKPIFVLLKRGKKGPQTCYLKDIHGKARGEITLDDADFEDYPVGMEQNYSNDDGNSLDLPDCPACDAAHEQSWEGVVVWRGHGKDPEPFSGFATDLELTMLEGDCLVTFAADHAHAPHPHTHAGDDLPLFRVHSSILCRAGYLPSMLPLHTSDAATDHCHIASSRLVKHPTITGELNVQLSDSKEPLFLIEVVTEYPQGPENQQRRQLAQRNLLAMLHRKSLVGRDIYETLLDLVVAMHHVRGQQFVEKGGRAVRAVTDYIIEEKIYEAGDDIDTATGLLAFAENVCVRSPELYRLMLPQCLGKLPTSNVGTQNLVRLSSETREKLMEGLRSGSAEAQTAAELPRITAGPHAEPEWI</sequence>
<accession>A0A4U0WMJ0</accession>
<reference evidence="2 3" key="1">
    <citation type="submission" date="2017-03" db="EMBL/GenBank/DDBJ databases">
        <title>Genomes of endolithic fungi from Antarctica.</title>
        <authorList>
            <person name="Coleine C."/>
            <person name="Masonjones S."/>
            <person name="Stajich J.E."/>
        </authorList>
    </citation>
    <scope>NUCLEOTIDE SEQUENCE [LARGE SCALE GENOMIC DNA]</scope>
    <source>
        <strain evidence="2 3">CCFEE 5187</strain>
    </source>
</reference>
<feature type="region of interest" description="Disordered" evidence="1">
    <location>
        <begin position="93"/>
        <end position="118"/>
    </location>
</feature>
<evidence type="ECO:0000313" key="2">
    <source>
        <dbReference type="EMBL" id="TKA64444.1"/>
    </source>
</evidence>
<evidence type="ECO:0000256" key="1">
    <source>
        <dbReference type="SAM" id="MobiDB-lite"/>
    </source>
</evidence>
<dbReference type="Proteomes" id="UP000308768">
    <property type="component" value="Unassembled WGS sequence"/>
</dbReference>